<dbReference type="EMBL" id="CP092365">
    <property type="protein sequence ID" value="ULN53225.2"/>
    <property type="molecule type" value="Genomic_DNA"/>
</dbReference>
<evidence type="ECO:0000313" key="3">
    <source>
        <dbReference type="Proteomes" id="UP001055200"/>
    </source>
</evidence>
<sequence length="220" mass="23358">MFDLSSLDLAKVAAPAVVIAVSPMPIAIVLVLLVHNDHPRASSIAYLVGRATALSVLAVAFLSLPWLGVWLYRLLPTWTHWLMIGAAVVLILAGIRLWRRRRDASGSRWHAQVGGIRPPSSAALGLIPPLIAPRIIAASMAASGQLGALSSAIDTAVALACYLLVASAPVTAPIAIYLALGPRIDPKLERLRQWIHRHHDVATAATLTALGVVILLYALP</sequence>
<evidence type="ECO:0000313" key="2">
    <source>
        <dbReference type="EMBL" id="ULN53225.2"/>
    </source>
</evidence>
<keyword evidence="1" id="KW-0472">Membrane</keyword>
<accession>A0ABY3TZT8</accession>
<feature type="transmembrane region" description="Helical" evidence="1">
    <location>
        <begin position="47"/>
        <end position="72"/>
    </location>
</feature>
<organism evidence="2 3">
    <name type="scientific">Mycolicibacillus parakoreensis</name>
    <dbReference type="NCBI Taxonomy" id="1069221"/>
    <lineage>
        <taxon>Bacteria</taxon>
        <taxon>Bacillati</taxon>
        <taxon>Actinomycetota</taxon>
        <taxon>Actinomycetes</taxon>
        <taxon>Mycobacteriales</taxon>
        <taxon>Mycobacteriaceae</taxon>
        <taxon>Mycolicibacillus</taxon>
    </lineage>
</organism>
<dbReference type="Pfam" id="PF11139">
    <property type="entry name" value="SfLAP"/>
    <property type="match status" value="1"/>
</dbReference>
<proteinExistence type="predicted"/>
<keyword evidence="1" id="KW-0812">Transmembrane</keyword>
<dbReference type="RefSeq" id="WP_260063055.1">
    <property type="nucleotide sequence ID" value="NZ_CP092365.1"/>
</dbReference>
<gene>
    <name evidence="2" type="ORF">MIU77_02335</name>
</gene>
<feature type="transmembrane region" description="Helical" evidence="1">
    <location>
        <begin position="12"/>
        <end position="35"/>
    </location>
</feature>
<evidence type="ECO:0000256" key="1">
    <source>
        <dbReference type="SAM" id="Phobius"/>
    </source>
</evidence>
<protein>
    <submittedName>
        <fullName evidence="2">GAP family protein</fullName>
    </submittedName>
</protein>
<dbReference type="Proteomes" id="UP001055200">
    <property type="component" value="Chromosome"/>
</dbReference>
<feature type="transmembrane region" description="Helical" evidence="1">
    <location>
        <begin position="78"/>
        <end position="98"/>
    </location>
</feature>
<feature type="transmembrane region" description="Helical" evidence="1">
    <location>
        <begin position="156"/>
        <end position="180"/>
    </location>
</feature>
<keyword evidence="3" id="KW-1185">Reference proteome</keyword>
<reference evidence="2" key="1">
    <citation type="submission" date="2022-08" db="EMBL/GenBank/DDBJ databases">
        <title>Complete genome sequence of 14 non-tuberculosis mycobacteria type-strains.</title>
        <authorList>
            <person name="Igarashi Y."/>
            <person name="Osugi A."/>
            <person name="Mitarai S."/>
        </authorList>
    </citation>
    <scope>NUCLEOTIDE SEQUENCE</scope>
    <source>
        <strain evidence="2">DSM 45575</strain>
    </source>
</reference>
<feature type="transmembrane region" description="Helical" evidence="1">
    <location>
        <begin position="201"/>
        <end position="219"/>
    </location>
</feature>
<dbReference type="InterPro" id="IPR021315">
    <property type="entry name" value="Gap/Sap"/>
</dbReference>
<name>A0ABY3TZT8_9MYCO</name>
<keyword evidence="1" id="KW-1133">Transmembrane helix</keyword>